<dbReference type="InterPro" id="IPR013538">
    <property type="entry name" value="ASHA1/2-like_C"/>
</dbReference>
<dbReference type="Gene3D" id="3.15.10.20">
    <property type="entry name" value="Activator of Hsp90 ATPase Aha1, N-terminal domain"/>
    <property type="match status" value="1"/>
</dbReference>
<dbReference type="EMBL" id="JANBPU010000061">
    <property type="protein sequence ID" value="KAJ1917806.1"/>
    <property type="molecule type" value="Genomic_DNA"/>
</dbReference>
<evidence type="ECO:0000256" key="1">
    <source>
        <dbReference type="ARBA" id="ARBA00006817"/>
    </source>
</evidence>
<dbReference type="Gene3D" id="3.30.530.20">
    <property type="match status" value="1"/>
</dbReference>
<dbReference type="SMART" id="SM01000">
    <property type="entry name" value="Aha1_N"/>
    <property type="match status" value="1"/>
</dbReference>
<sequence length="353" mass="39248">MAETKNWKNINNWHWVDKDCFPWSKSYFEQELPKIKVESNGVKVAVDEVKEVKGDADLNQRKGRLISLFDISLKLQWSGSDGSDNSVSGTITVPEVAHDTEEDEYVFDIRVNNESSKTDKVKEVVRKELVPLLRKAFAKFAPALIEANASDVVVTGSAPTTGRSTPGQTTSAPQAPSNNAGKPHDGAATAKEFKSSEQQKQLDKGKDTKSSGKGMATVTVTKSTEFFASSEDVYKALTEPDRVSAWTRSKAIIEPKEGSEFSLFDGHITGQVTKLVPNKEIVQKWRVGTWPAGHYSTVKFEIEQKSDRTDVHLKQTGVPVNEKDAMERNWSGYYWNSIKSTFGQVKFSGFNPF</sequence>
<dbReference type="AlphaFoldDB" id="A0A9W7ZWU9"/>
<organism evidence="4 5">
    <name type="scientific">Mycoemilia scoparia</name>
    <dbReference type="NCBI Taxonomy" id="417184"/>
    <lineage>
        <taxon>Eukaryota</taxon>
        <taxon>Fungi</taxon>
        <taxon>Fungi incertae sedis</taxon>
        <taxon>Zoopagomycota</taxon>
        <taxon>Kickxellomycotina</taxon>
        <taxon>Kickxellomycetes</taxon>
        <taxon>Kickxellales</taxon>
        <taxon>Kickxellaceae</taxon>
        <taxon>Mycoemilia</taxon>
    </lineage>
</organism>
<dbReference type="CDD" id="cd08892">
    <property type="entry name" value="SRPBCC_Aha1"/>
    <property type="match status" value="1"/>
</dbReference>
<evidence type="ECO:0000256" key="2">
    <source>
        <dbReference type="SAM" id="MobiDB-lite"/>
    </source>
</evidence>
<accession>A0A9W7ZWU9</accession>
<dbReference type="PANTHER" id="PTHR13009">
    <property type="entry name" value="HEAT SHOCK PROTEIN 90 HSP90 CO-CHAPERONE AHA-1"/>
    <property type="match status" value="1"/>
</dbReference>
<dbReference type="GO" id="GO:0005829">
    <property type="term" value="C:cytosol"/>
    <property type="evidence" value="ECO:0007669"/>
    <property type="project" value="TreeGrafter"/>
</dbReference>
<dbReference type="InterPro" id="IPR036338">
    <property type="entry name" value="Aha1"/>
</dbReference>
<dbReference type="GO" id="GO:0001671">
    <property type="term" value="F:ATPase activator activity"/>
    <property type="evidence" value="ECO:0007669"/>
    <property type="project" value="InterPro"/>
</dbReference>
<dbReference type="InterPro" id="IPR023393">
    <property type="entry name" value="START-like_dom_sf"/>
</dbReference>
<comment type="caution">
    <text evidence="4">The sequence shown here is derived from an EMBL/GenBank/DDBJ whole genome shotgun (WGS) entry which is preliminary data.</text>
</comment>
<dbReference type="GO" id="GO:0051087">
    <property type="term" value="F:protein-folding chaperone binding"/>
    <property type="evidence" value="ECO:0007669"/>
    <property type="project" value="InterPro"/>
</dbReference>
<dbReference type="SUPFAM" id="SSF55961">
    <property type="entry name" value="Bet v1-like"/>
    <property type="match status" value="1"/>
</dbReference>
<dbReference type="SUPFAM" id="SSF103111">
    <property type="entry name" value="Activator of Hsp90 ATPase, Aha1"/>
    <property type="match status" value="1"/>
</dbReference>
<feature type="domain" description="Activator of Hsp90 ATPase AHSA1-like N-terminal" evidence="3">
    <location>
        <begin position="17"/>
        <end position="150"/>
    </location>
</feature>
<dbReference type="GO" id="GO:0006457">
    <property type="term" value="P:protein folding"/>
    <property type="evidence" value="ECO:0007669"/>
    <property type="project" value="TreeGrafter"/>
</dbReference>
<proteinExistence type="inferred from homology"/>
<dbReference type="PANTHER" id="PTHR13009:SF22">
    <property type="entry name" value="LD43819P"/>
    <property type="match status" value="1"/>
</dbReference>
<protein>
    <submittedName>
        <fullName evidence="4">Co-chaperone</fullName>
    </submittedName>
</protein>
<dbReference type="InterPro" id="IPR015310">
    <property type="entry name" value="AHSA1-like_N"/>
</dbReference>
<reference evidence="4" key="1">
    <citation type="submission" date="2022-07" db="EMBL/GenBank/DDBJ databases">
        <title>Phylogenomic reconstructions and comparative analyses of Kickxellomycotina fungi.</title>
        <authorList>
            <person name="Reynolds N.K."/>
            <person name="Stajich J.E."/>
            <person name="Barry K."/>
            <person name="Grigoriev I.V."/>
            <person name="Crous P."/>
            <person name="Smith M.E."/>
        </authorList>
    </citation>
    <scope>NUCLEOTIDE SEQUENCE</scope>
    <source>
        <strain evidence="4">NBRC 100468</strain>
    </source>
</reference>
<feature type="compositionally biased region" description="Polar residues" evidence="2">
    <location>
        <begin position="157"/>
        <end position="180"/>
    </location>
</feature>
<evidence type="ECO:0000259" key="3">
    <source>
        <dbReference type="SMART" id="SM01000"/>
    </source>
</evidence>
<feature type="region of interest" description="Disordered" evidence="2">
    <location>
        <begin position="157"/>
        <end position="214"/>
    </location>
</feature>
<dbReference type="Proteomes" id="UP001150538">
    <property type="component" value="Unassembled WGS sequence"/>
</dbReference>
<evidence type="ECO:0000313" key="5">
    <source>
        <dbReference type="Proteomes" id="UP001150538"/>
    </source>
</evidence>
<dbReference type="OrthoDB" id="567237at2759"/>
<keyword evidence="5" id="KW-1185">Reference proteome</keyword>
<comment type="similarity">
    <text evidence="1">Belongs to the AHA1 family.</text>
</comment>
<gene>
    <name evidence="4" type="primary">AHA1</name>
    <name evidence="4" type="ORF">H4219_002996</name>
</gene>
<dbReference type="Pfam" id="PF08327">
    <property type="entry name" value="AHSA1"/>
    <property type="match status" value="1"/>
</dbReference>
<evidence type="ECO:0000313" key="4">
    <source>
        <dbReference type="EMBL" id="KAJ1917806.1"/>
    </source>
</evidence>
<name>A0A9W7ZWU9_9FUNG</name>
<feature type="compositionally biased region" description="Basic and acidic residues" evidence="2">
    <location>
        <begin position="191"/>
        <end position="210"/>
    </location>
</feature>
<dbReference type="Pfam" id="PF09229">
    <property type="entry name" value="Aha1_N"/>
    <property type="match status" value="1"/>
</dbReference>